<gene>
    <name evidence="20" type="ORF">Q4494_12650</name>
</gene>
<keyword evidence="7" id="KW-0808">Transferase</keyword>
<keyword evidence="16" id="KW-0175">Coiled coil</keyword>
<name>A0AAW7XUE9_9RHOB</name>
<protein>
    <recommendedName>
        <fullName evidence="3">histidine kinase</fullName>
        <ecNumber evidence="3">2.7.13.3</ecNumber>
    </recommendedName>
</protein>
<feature type="domain" description="Histidine kinase" evidence="17">
    <location>
        <begin position="80"/>
        <end position="300"/>
    </location>
</feature>
<evidence type="ECO:0000256" key="16">
    <source>
        <dbReference type="SAM" id="Coils"/>
    </source>
</evidence>
<dbReference type="Pfam" id="PF00072">
    <property type="entry name" value="Response_reg"/>
    <property type="match status" value="1"/>
</dbReference>
<evidence type="ECO:0000256" key="11">
    <source>
        <dbReference type="ARBA" id="ARBA00022989"/>
    </source>
</evidence>
<evidence type="ECO:0000256" key="2">
    <source>
        <dbReference type="ARBA" id="ARBA00004429"/>
    </source>
</evidence>
<keyword evidence="9" id="KW-0418">Kinase</keyword>
<dbReference type="SMART" id="SM00387">
    <property type="entry name" value="HATPase_c"/>
    <property type="match status" value="1"/>
</dbReference>
<dbReference type="Pfam" id="PF00512">
    <property type="entry name" value="HisKA"/>
    <property type="match status" value="1"/>
</dbReference>
<evidence type="ECO:0000313" key="21">
    <source>
        <dbReference type="Proteomes" id="UP001169823"/>
    </source>
</evidence>
<dbReference type="SMART" id="SM00448">
    <property type="entry name" value="REC"/>
    <property type="match status" value="1"/>
</dbReference>
<proteinExistence type="predicted"/>
<evidence type="ECO:0000256" key="8">
    <source>
        <dbReference type="ARBA" id="ARBA00022692"/>
    </source>
</evidence>
<dbReference type="CDD" id="cd16922">
    <property type="entry name" value="HATPase_EvgS-ArcB-TorS-like"/>
    <property type="match status" value="1"/>
</dbReference>
<dbReference type="PROSITE" id="PS50110">
    <property type="entry name" value="RESPONSE_REGULATORY"/>
    <property type="match status" value="1"/>
</dbReference>
<dbReference type="Pfam" id="PF01627">
    <property type="entry name" value="Hpt"/>
    <property type="match status" value="1"/>
</dbReference>
<dbReference type="InterPro" id="IPR005467">
    <property type="entry name" value="His_kinase_dom"/>
</dbReference>
<comment type="subcellular location">
    <subcellularLocation>
        <location evidence="2">Cell inner membrane</location>
        <topology evidence="2">Multi-pass membrane protein</topology>
    </subcellularLocation>
</comment>
<keyword evidence="11" id="KW-1133">Transmembrane helix</keyword>
<dbReference type="SUPFAM" id="SSF52172">
    <property type="entry name" value="CheY-like"/>
    <property type="match status" value="1"/>
</dbReference>
<keyword evidence="10 20" id="KW-0067">ATP-binding</keyword>
<feature type="domain" description="Response regulatory" evidence="18">
    <location>
        <begin position="329"/>
        <end position="446"/>
    </location>
</feature>
<feature type="modified residue" description="4-aspartylphosphate" evidence="15">
    <location>
        <position position="378"/>
    </location>
</feature>
<dbReference type="AlphaFoldDB" id="A0AAW7XUE9"/>
<evidence type="ECO:0000256" key="4">
    <source>
        <dbReference type="ARBA" id="ARBA00022475"/>
    </source>
</evidence>
<dbReference type="PANTHER" id="PTHR43047:SF72">
    <property type="entry name" value="OSMOSENSING HISTIDINE PROTEIN KINASE SLN1"/>
    <property type="match status" value="1"/>
</dbReference>
<keyword evidence="6 15" id="KW-0597">Phosphoprotein</keyword>
<comment type="catalytic activity">
    <reaction evidence="1">
        <text>ATP + protein L-histidine = ADP + protein N-phospho-L-histidine.</text>
        <dbReference type="EC" id="2.7.13.3"/>
    </reaction>
</comment>
<dbReference type="Gene3D" id="3.40.50.2300">
    <property type="match status" value="1"/>
</dbReference>
<accession>A0AAW7XUE9</accession>
<dbReference type="RefSeq" id="WP_303480572.1">
    <property type="nucleotide sequence ID" value="NZ_JAUOPJ010000010.1"/>
</dbReference>
<dbReference type="CDD" id="cd17546">
    <property type="entry name" value="REC_hyHK_CKI1_RcsC-like"/>
    <property type="match status" value="1"/>
</dbReference>
<dbReference type="InterPro" id="IPR036097">
    <property type="entry name" value="HisK_dim/P_sf"/>
</dbReference>
<keyword evidence="8" id="KW-0812">Transmembrane</keyword>
<keyword evidence="13" id="KW-0472">Membrane</keyword>
<dbReference type="CDD" id="cd00082">
    <property type="entry name" value="HisKA"/>
    <property type="match status" value="1"/>
</dbReference>
<dbReference type="InterPro" id="IPR036890">
    <property type="entry name" value="HATPase_C_sf"/>
</dbReference>
<keyword evidence="5" id="KW-0997">Cell inner membrane</keyword>
<dbReference type="InterPro" id="IPR004358">
    <property type="entry name" value="Sig_transdc_His_kin-like_C"/>
</dbReference>
<dbReference type="EC" id="2.7.13.3" evidence="3"/>
<dbReference type="SUPFAM" id="SSF47226">
    <property type="entry name" value="Histidine-containing phosphotransfer domain, HPT domain"/>
    <property type="match status" value="1"/>
</dbReference>
<dbReference type="Pfam" id="PF02518">
    <property type="entry name" value="HATPase_c"/>
    <property type="match status" value="1"/>
</dbReference>
<dbReference type="Gene3D" id="3.30.565.10">
    <property type="entry name" value="Histidine kinase-like ATPase, C-terminal domain"/>
    <property type="match status" value="1"/>
</dbReference>
<dbReference type="PROSITE" id="PS50894">
    <property type="entry name" value="HPT"/>
    <property type="match status" value="1"/>
</dbReference>
<evidence type="ECO:0000256" key="7">
    <source>
        <dbReference type="ARBA" id="ARBA00022679"/>
    </source>
</evidence>
<evidence type="ECO:0000256" key="12">
    <source>
        <dbReference type="ARBA" id="ARBA00023012"/>
    </source>
</evidence>
<evidence type="ECO:0000256" key="10">
    <source>
        <dbReference type="ARBA" id="ARBA00022840"/>
    </source>
</evidence>
<evidence type="ECO:0000259" key="17">
    <source>
        <dbReference type="PROSITE" id="PS50109"/>
    </source>
</evidence>
<evidence type="ECO:0000256" key="1">
    <source>
        <dbReference type="ARBA" id="ARBA00000085"/>
    </source>
</evidence>
<evidence type="ECO:0000259" key="18">
    <source>
        <dbReference type="PROSITE" id="PS50110"/>
    </source>
</evidence>
<feature type="modified residue" description="Phosphohistidine" evidence="14">
    <location>
        <position position="534"/>
    </location>
</feature>
<dbReference type="SUPFAM" id="SSF47384">
    <property type="entry name" value="Homodimeric domain of signal transducing histidine kinase"/>
    <property type="match status" value="1"/>
</dbReference>
<evidence type="ECO:0000256" key="3">
    <source>
        <dbReference type="ARBA" id="ARBA00012438"/>
    </source>
</evidence>
<dbReference type="SMART" id="SM00388">
    <property type="entry name" value="HisKA"/>
    <property type="match status" value="1"/>
</dbReference>
<reference evidence="20" key="1">
    <citation type="submission" date="2023-07" db="EMBL/GenBank/DDBJ databases">
        <title>Genome content predicts the carbon catabolic preferences of heterotrophic bacteria.</title>
        <authorList>
            <person name="Gralka M."/>
        </authorList>
    </citation>
    <scope>NUCLEOTIDE SEQUENCE</scope>
    <source>
        <strain evidence="20">I2M02</strain>
    </source>
</reference>
<dbReference type="PANTHER" id="PTHR43047">
    <property type="entry name" value="TWO-COMPONENT HISTIDINE PROTEIN KINASE"/>
    <property type="match status" value="1"/>
</dbReference>
<dbReference type="GO" id="GO:0005886">
    <property type="term" value="C:plasma membrane"/>
    <property type="evidence" value="ECO:0007669"/>
    <property type="project" value="UniProtKB-SubCell"/>
</dbReference>
<dbReference type="InterPro" id="IPR036641">
    <property type="entry name" value="HPT_dom_sf"/>
</dbReference>
<dbReference type="PROSITE" id="PS50109">
    <property type="entry name" value="HIS_KIN"/>
    <property type="match status" value="1"/>
</dbReference>
<keyword evidence="12" id="KW-0902">Two-component regulatory system</keyword>
<sequence length="584" mass="63943">MTTPPDDRVSRRRYEREQIARAEAEKLLEDKSRELFDANTALSAQSANLERAVKERTEELEQALKRAEAASTARSRFIATMSHEIRTPLGGLLGMIDLLSMDEKDASKLELLNYAKAAGEGLSRIVNDVLDFSKMEAGVFVFEEEDVDIRALVESIRILYTSHGKGTGRTIVTKIDRSVPKLFRSDATRIRQIISNLINNALRYSADGPIIFRAKAEAHEKGVLLRCEVEDFGVGIPPEKFKDLFKDFAQVANPLTVAAQGTGLGLAICKRILDGLGGKVGVESSLGEGSTFWFEVPVEVVSRPQSTQDDDAEMASGEQSPARSIEGLRVLIAEDNIINQKMLLAYTDRMNLKADLAENGRIAVEKFAPGKYDLILMDIAMPEMDGIEATRQIKTKWPAKDVPPIFALTAHVADAIEEEANIVGIDRILSKPIPFNTLKALIESSLKLSKAKAGAGPKVAETSDVSASQNAPAIVAELKGRMVPEVVNHLLEIFDMDGLIDLVQKFVVDASLRLEQLIAAERSGDKDAASKQAHSLKGASLALGFKDMSDMARHMELRDSDVDVEGLAAEFMSKINEIRSILSL</sequence>
<dbReference type="Proteomes" id="UP001169823">
    <property type="component" value="Unassembled WGS sequence"/>
</dbReference>
<evidence type="ECO:0000256" key="5">
    <source>
        <dbReference type="ARBA" id="ARBA00022519"/>
    </source>
</evidence>
<dbReference type="InterPro" id="IPR003661">
    <property type="entry name" value="HisK_dim/P_dom"/>
</dbReference>
<dbReference type="Gene3D" id="1.10.287.130">
    <property type="match status" value="1"/>
</dbReference>
<feature type="coiled-coil region" evidence="16">
    <location>
        <begin position="14"/>
        <end position="73"/>
    </location>
</feature>
<dbReference type="EMBL" id="JAUOPJ010000010">
    <property type="protein sequence ID" value="MDO6457934.1"/>
    <property type="molecule type" value="Genomic_DNA"/>
</dbReference>
<dbReference type="Gene3D" id="1.20.120.160">
    <property type="entry name" value="HPT domain"/>
    <property type="match status" value="1"/>
</dbReference>
<evidence type="ECO:0000256" key="9">
    <source>
        <dbReference type="ARBA" id="ARBA00022777"/>
    </source>
</evidence>
<comment type="caution">
    <text evidence="20">The sequence shown here is derived from an EMBL/GenBank/DDBJ whole genome shotgun (WGS) entry which is preliminary data.</text>
</comment>
<evidence type="ECO:0000256" key="15">
    <source>
        <dbReference type="PROSITE-ProRule" id="PRU00169"/>
    </source>
</evidence>
<evidence type="ECO:0000259" key="19">
    <source>
        <dbReference type="PROSITE" id="PS50894"/>
    </source>
</evidence>
<organism evidence="20 21">
    <name type="scientific">Celeribacter halophilus</name>
    <dbReference type="NCBI Taxonomy" id="576117"/>
    <lineage>
        <taxon>Bacteria</taxon>
        <taxon>Pseudomonadati</taxon>
        <taxon>Pseudomonadota</taxon>
        <taxon>Alphaproteobacteria</taxon>
        <taxon>Rhodobacterales</taxon>
        <taxon>Roseobacteraceae</taxon>
        <taxon>Celeribacter</taxon>
    </lineage>
</organism>
<evidence type="ECO:0000256" key="14">
    <source>
        <dbReference type="PROSITE-ProRule" id="PRU00110"/>
    </source>
</evidence>
<feature type="domain" description="HPt" evidence="19">
    <location>
        <begin position="495"/>
        <end position="584"/>
    </location>
</feature>
<keyword evidence="10 20" id="KW-0547">Nucleotide-binding</keyword>
<dbReference type="InterPro" id="IPR001789">
    <property type="entry name" value="Sig_transdc_resp-reg_receiver"/>
</dbReference>
<evidence type="ECO:0000313" key="20">
    <source>
        <dbReference type="EMBL" id="MDO6457934.1"/>
    </source>
</evidence>
<dbReference type="SUPFAM" id="SSF55874">
    <property type="entry name" value="ATPase domain of HSP90 chaperone/DNA topoisomerase II/histidine kinase"/>
    <property type="match status" value="1"/>
</dbReference>
<keyword evidence="4" id="KW-1003">Cell membrane</keyword>
<evidence type="ECO:0000256" key="13">
    <source>
        <dbReference type="ARBA" id="ARBA00023136"/>
    </source>
</evidence>
<dbReference type="InterPro" id="IPR008207">
    <property type="entry name" value="Sig_transdc_His_kin_Hpt_dom"/>
</dbReference>
<dbReference type="PRINTS" id="PR00344">
    <property type="entry name" value="BCTRLSENSOR"/>
</dbReference>
<dbReference type="GO" id="GO:0005524">
    <property type="term" value="F:ATP binding"/>
    <property type="evidence" value="ECO:0007669"/>
    <property type="project" value="UniProtKB-KW"/>
</dbReference>
<dbReference type="InterPro" id="IPR011006">
    <property type="entry name" value="CheY-like_superfamily"/>
</dbReference>
<evidence type="ECO:0000256" key="6">
    <source>
        <dbReference type="ARBA" id="ARBA00022553"/>
    </source>
</evidence>
<dbReference type="GO" id="GO:0009927">
    <property type="term" value="F:histidine phosphotransfer kinase activity"/>
    <property type="evidence" value="ECO:0007669"/>
    <property type="project" value="TreeGrafter"/>
</dbReference>
<dbReference type="GO" id="GO:0000155">
    <property type="term" value="F:phosphorelay sensor kinase activity"/>
    <property type="evidence" value="ECO:0007669"/>
    <property type="project" value="InterPro"/>
</dbReference>
<dbReference type="InterPro" id="IPR003594">
    <property type="entry name" value="HATPase_dom"/>
</dbReference>